<sequence>MSQFATQQPQGFKNHIENIAIVGAGGQVGKFITTALLSNGKHNLTAITRVGSTNKIPTGVTIKPVDYNSHASLVTALQGQDALIITMNVMAPPDTQSKLIAAAADANIPWVLTNEFGSSGYNEAADADTFLGPAKKAVRAQVESLGKSSWVGICCGFWYEFSLGGGDYRYGFDFKKKTALFYDDGTTRLNTSTWPQVGRAVANLLSLKVLKEDENDKGPCLTDYKNKFAHISSFAVNQQEMFESILRVTNKKESDWKITKKPAKDVYDEGKEMFKGGNRMGFGKMLYSRYFFPDKAGLFEEVTGLDNERLRLPKEDLDEFTKVAIGLAESGYFDHEFTPK</sequence>
<reference evidence="4 5" key="1">
    <citation type="submission" date="2020-03" db="EMBL/GenBank/DDBJ databases">
        <title>Draft Genome Sequence of Cudoniella acicularis.</title>
        <authorList>
            <person name="Buettner E."/>
            <person name="Kellner H."/>
        </authorList>
    </citation>
    <scope>NUCLEOTIDE SEQUENCE [LARGE SCALE GENOMIC DNA]</scope>
    <source>
        <strain evidence="4 5">DSM 108380</strain>
    </source>
</reference>
<dbReference type="Gene3D" id="3.40.50.720">
    <property type="entry name" value="NAD(P)-binding Rossmann-like Domain"/>
    <property type="match status" value="1"/>
</dbReference>
<name>A0A8H4RA99_9HELO</name>
<dbReference type="OrthoDB" id="419598at2759"/>
<keyword evidence="2" id="KW-0560">Oxidoreductase</keyword>
<dbReference type="PANTHER" id="PTHR47706">
    <property type="entry name" value="NMRA-LIKE FAMILY PROTEIN"/>
    <property type="match status" value="1"/>
</dbReference>
<dbReference type="CDD" id="cd05259">
    <property type="entry name" value="PCBER_SDR_a"/>
    <property type="match status" value="1"/>
</dbReference>
<dbReference type="AlphaFoldDB" id="A0A8H4RA99"/>
<dbReference type="Proteomes" id="UP000566819">
    <property type="component" value="Unassembled WGS sequence"/>
</dbReference>
<dbReference type="EMBL" id="JAAMPI010001287">
    <property type="protein sequence ID" value="KAF4625823.1"/>
    <property type="molecule type" value="Genomic_DNA"/>
</dbReference>
<organism evidence="4 5">
    <name type="scientific">Cudoniella acicularis</name>
    <dbReference type="NCBI Taxonomy" id="354080"/>
    <lineage>
        <taxon>Eukaryota</taxon>
        <taxon>Fungi</taxon>
        <taxon>Dikarya</taxon>
        <taxon>Ascomycota</taxon>
        <taxon>Pezizomycotina</taxon>
        <taxon>Leotiomycetes</taxon>
        <taxon>Helotiales</taxon>
        <taxon>Tricladiaceae</taxon>
        <taxon>Cudoniella</taxon>
    </lineage>
</organism>
<dbReference type="InterPro" id="IPR036291">
    <property type="entry name" value="NAD(P)-bd_dom_sf"/>
</dbReference>
<dbReference type="InterPro" id="IPR051609">
    <property type="entry name" value="NmrA/Isoflavone_reductase-like"/>
</dbReference>
<evidence type="ECO:0000313" key="4">
    <source>
        <dbReference type="EMBL" id="KAF4625823.1"/>
    </source>
</evidence>
<comment type="caution">
    <text evidence="4">The sequence shown here is derived from an EMBL/GenBank/DDBJ whole genome shotgun (WGS) entry which is preliminary data.</text>
</comment>
<dbReference type="Gene3D" id="3.90.25.10">
    <property type="entry name" value="UDP-galactose 4-epimerase, domain 1"/>
    <property type="match status" value="1"/>
</dbReference>
<feature type="domain" description="NmrA-like" evidence="3">
    <location>
        <begin position="18"/>
        <end position="158"/>
    </location>
</feature>
<dbReference type="InterPro" id="IPR045312">
    <property type="entry name" value="PCBER-like"/>
</dbReference>
<keyword evidence="5" id="KW-1185">Reference proteome</keyword>
<dbReference type="InterPro" id="IPR008030">
    <property type="entry name" value="NmrA-like"/>
</dbReference>
<evidence type="ECO:0000256" key="1">
    <source>
        <dbReference type="ARBA" id="ARBA00022857"/>
    </source>
</evidence>
<proteinExistence type="predicted"/>
<dbReference type="PANTHER" id="PTHR47706:SF7">
    <property type="entry name" value="CIPA-LIKE, PUTATIVE (AFU_ORTHOLOGUE AFUA_1G01630)-RELATED"/>
    <property type="match status" value="1"/>
</dbReference>
<accession>A0A8H4RA99</accession>
<protein>
    <recommendedName>
        <fullName evidence="3">NmrA-like domain-containing protein</fullName>
    </recommendedName>
</protein>
<keyword evidence="1" id="KW-0521">NADP</keyword>
<evidence type="ECO:0000256" key="2">
    <source>
        <dbReference type="ARBA" id="ARBA00023002"/>
    </source>
</evidence>
<evidence type="ECO:0000313" key="5">
    <source>
        <dbReference type="Proteomes" id="UP000566819"/>
    </source>
</evidence>
<evidence type="ECO:0000259" key="3">
    <source>
        <dbReference type="Pfam" id="PF05368"/>
    </source>
</evidence>
<gene>
    <name evidence="4" type="ORF">G7Y89_g12344</name>
</gene>
<dbReference type="SUPFAM" id="SSF51735">
    <property type="entry name" value="NAD(P)-binding Rossmann-fold domains"/>
    <property type="match status" value="1"/>
</dbReference>
<dbReference type="GO" id="GO:0016491">
    <property type="term" value="F:oxidoreductase activity"/>
    <property type="evidence" value="ECO:0007669"/>
    <property type="project" value="UniProtKB-KW"/>
</dbReference>
<dbReference type="Pfam" id="PF05368">
    <property type="entry name" value="NmrA"/>
    <property type="match status" value="1"/>
</dbReference>